<evidence type="ECO:0000256" key="5">
    <source>
        <dbReference type="ARBA" id="ARBA00022448"/>
    </source>
</evidence>
<proteinExistence type="inferred from homology"/>
<dbReference type="Pfam" id="PF04995">
    <property type="entry name" value="CcmD"/>
    <property type="match status" value="1"/>
</dbReference>
<keyword evidence="10 14" id="KW-1133">Transmembrane helix</keyword>
<comment type="caution">
    <text evidence="15">The sequence shown here is derived from an EMBL/GenBank/DDBJ whole genome shotgun (WGS) entry which is preliminary data.</text>
</comment>
<evidence type="ECO:0000256" key="12">
    <source>
        <dbReference type="ARBA" id="ARBA00032938"/>
    </source>
</evidence>
<dbReference type="GO" id="GO:0017004">
    <property type="term" value="P:cytochrome complex assembly"/>
    <property type="evidence" value="ECO:0007669"/>
    <property type="project" value="UniProtKB-KW"/>
</dbReference>
<dbReference type="InterPro" id="IPR052075">
    <property type="entry name" value="Heme_exporter_D"/>
</dbReference>
<dbReference type="EMBL" id="NOXU01000026">
    <property type="protein sequence ID" value="OYQ35240.1"/>
    <property type="molecule type" value="Genomic_DNA"/>
</dbReference>
<evidence type="ECO:0000256" key="14">
    <source>
        <dbReference type="SAM" id="Phobius"/>
    </source>
</evidence>
<keyword evidence="9" id="KW-0201">Cytochrome c-type biogenesis</keyword>
<dbReference type="RefSeq" id="WP_094455646.1">
    <property type="nucleotide sequence ID" value="NZ_NOXU01000026.1"/>
</dbReference>
<evidence type="ECO:0000256" key="4">
    <source>
        <dbReference type="ARBA" id="ARBA00016461"/>
    </source>
</evidence>
<reference evidence="15 16" key="1">
    <citation type="submission" date="2017-07" db="EMBL/GenBank/DDBJ databases">
        <title>Niveispirillum cyanobacteriorum sp. nov., isolated from cyanobacterial aggregates in a eutrophic lake.</title>
        <authorList>
            <person name="Cai H."/>
        </authorList>
    </citation>
    <scope>NUCLEOTIDE SEQUENCE [LARGE SCALE GENOMIC DNA]</scope>
    <source>
        <strain evidence="16">TH1-14</strain>
    </source>
</reference>
<keyword evidence="8 14" id="KW-0812">Transmembrane</keyword>
<dbReference type="GO" id="GO:0015886">
    <property type="term" value="P:heme transport"/>
    <property type="evidence" value="ECO:0007669"/>
    <property type="project" value="InterPro"/>
</dbReference>
<dbReference type="InterPro" id="IPR007078">
    <property type="entry name" value="Haem_export_protD_CcmD"/>
</dbReference>
<evidence type="ECO:0000313" key="16">
    <source>
        <dbReference type="Proteomes" id="UP000216998"/>
    </source>
</evidence>
<feature type="compositionally biased region" description="Basic and acidic residues" evidence="13">
    <location>
        <begin position="75"/>
        <end position="89"/>
    </location>
</feature>
<dbReference type="GO" id="GO:0005886">
    <property type="term" value="C:plasma membrane"/>
    <property type="evidence" value="ECO:0007669"/>
    <property type="project" value="UniProtKB-SubCell"/>
</dbReference>
<gene>
    <name evidence="15" type="primary">ccmD</name>
    <name evidence="15" type="ORF">CHU95_08400</name>
</gene>
<keyword evidence="6" id="KW-1003">Cell membrane</keyword>
<evidence type="ECO:0000256" key="13">
    <source>
        <dbReference type="SAM" id="MobiDB-lite"/>
    </source>
</evidence>
<feature type="region of interest" description="Disordered" evidence="13">
    <location>
        <begin position="47"/>
        <end position="101"/>
    </location>
</feature>
<feature type="transmembrane region" description="Helical" evidence="14">
    <location>
        <begin position="12"/>
        <end position="33"/>
    </location>
</feature>
<evidence type="ECO:0000256" key="11">
    <source>
        <dbReference type="ARBA" id="ARBA00023136"/>
    </source>
</evidence>
<evidence type="ECO:0000256" key="6">
    <source>
        <dbReference type="ARBA" id="ARBA00022475"/>
    </source>
</evidence>
<evidence type="ECO:0000256" key="10">
    <source>
        <dbReference type="ARBA" id="ARBA00022989"/>
    </source>
</evidence>
<evidence type="ECO:0000256" key="9">
    <source>
        <dbReference type="ARBA" id="ARBA00022748"/>
    </source>
</evidence>
<dbReference type="GO" id="GO:1903607">
    <property type="term" value="P:cytochrome c biosynthetic process"/>
    <property type="evidence" value="ECO:0007669"/>
    <property type="project" value="TreeGrafter"/>
</dbReference>
<comment type="function">
    <text evidence="1">Required for the export of heme to the periplasm for the biogenesis of c-type cytochromes.</text>
</comment>
<dbReference type="NCBIfam" id="TIGR03141">
    <property type="entry name" value="cytochro_ccmD"/>
    <property type="match status" value="1"/>
</dbReference>
<accession>A0A255Z3J3</accession>
<dbReference type="AlphaFoldDB" id="A0A255Z3J3"/>
<comment type="similarity">
    <text evidence="3">Belongs to the CcmD/CycX/HelD family.</text>
</comment>
<sequence length="101" mass="10556">MADFFHMGGYAIYVWSSYGVALVVLAGLLMASLSGLRRKERMLATLEQTLPRRRRRSAAAPSGDEAGSTLHHGTTGKDKRADDATKGGDDADGGSDGGGGE</sequence>
<evidence type="ECO:0000256" key="3">
    <source>
        <dbReference type="ARBA" id="ARBA00008741"/>
    </source>
</evidence>
<evidence type="ECO:0000256" key="7">
    <source>
        <dbReference type="ARBA" id="ARBA00022519"/>
    </source>
</evidence>
<evidence type="ECO:0000256" key="2">
    <source>
        <dbReference type="ARBA" id="ARBA00004377"/>
    </source>
</evidence>
<dbReference type="Proteomes" id="UP000216998">
    <property type="component" value="Unassembled WGS sequence"/>
</dbReference>
<keyword evidence="7" id="KW-0997">Cell inner membrane</keyword>
<comment type="subcellular location">
    <subcellularLocation>
        <location evidence="2">Cell inner membrane</location>
        <topology evidence="2">Single-pass membrane protein</topology>
    </subcellularLocation>
</comment>
<evidence type="ECO:0000256" key="1">
    <source>
        <dbReference type="ARBA" id="ARBA00002442"/>
    </source>
</evidence>
<keyword evidence="11 14" id="KW-0472">Membrane</keyword>
<evidence type="ECO:0000256" key="8">
    <source>
        <dbReference type="ARBA" id="ARBA00022692"/>
    </source>
</evidence>
<dbReference type="PANTHER" id="PTHR37531">
    <property type="entry name" value="HEME EXPORTER PROTEIN D"/>
    <property type="match status" value="1"/>
</dbReference>
<keyword evidence="5" id="KW-0813">Transport</keyword>
<protein>
    <recommendedName>
        <fullName evidence="4">Heme exporter protein D</fullName>
    </recommendedName>
    <alternativeName>
        <fullName evidence="12">Cytochrome c-type biogenesis protein CcmD</fullName>
    </alternativeName>
</protein>
<name>A0A255Z3J3_9PROT</name>
<dbReference type="PANTHER" id="PTHR37531:SF1">
    <property type="entry name" value="HEME EXPORTER PROTEIN D"/>
    <property type="match status" value="1"/>
</dbReference>
<evidence type="ECO:0000313" key="15">
    <source>
        <dbReference type="EMBL" id="OYQ35240.1"/>
    </source>
</evidence>
<keyword evidence="16" id="KW-1185">Reference proteome</keyword>
<organism evidence="15 16">
    <name type="scientific">Niveispirillum lacus</name>
    <dbReference type="NCBI Taxonomy" id="1981099"/>
    <lineage>
        <taxon>Bacteria</taxon>
        <taxon>Pseudomonadati</taxon>
        <taxon>Pseudomonadota</taxon>
        <taxon>Alphaproteobacteria</taxon>
        <taxon>Rhodospirillales</taxon>
        <taxon>Azospirillaceae</taxon>
        <taxon>Niveispirillum</taxon>
    </lineage>
</organism>